<name>A0A517MEE2_9BACT</name>
<accession>A0A517MEE2</accession>
<keyword evidence="3" id="KW-1185">Reference proteome</keyword>
<proteinExistence type="predicted"/>
<dbReference type="InterPro" id="IPR007485">
    <property type="entry name" value="LPS_assembly_LptE"/>
</dbReference>
<gene>
    <name evidence="2" type="ORF">FF011L_20220</name>
</gene>
<feature type="region of interest" description="Disordered" evidence="1">
    <location>
        <begin position="1"/>
        <end position="20"/>
    </location>
</feature>
<evidence type="ECO:0000313" key="2">
    <source>
        <dbReference type="EMBL" id="QDS93260.1"/>
    </source>
</evidence>
<evidence type="ECO:0008006" key="4">
    <source>
        <dbReference type="Google" id="ProtNLM"/>
    </source>
</evidence>
<dbReference type="Pfam" id="PF04390">
    <property type="entry name" value="LptE"/>
    <property type="match status" value="1"/>
</dbReference>
<dbReference type="RefSeq" id="WP_246109835.1">
    <property type="nucleotide sequence ID" value="NZ_CP036262.1"/>
</dbReference>
<evidence type="ECO:0000256" key="1">
    <source>
        <dbReference type="SAM" id="MobiDB-lite"/>
    </source>
</evidence>
<dbReference type="Proteomes" id="UP000320672">
    <property type="component" value="Chromosome"/>
</dbReference>
<dbReference type="GO" id="GO:0019867">
    <property type="term" value="C:outer membrane"/>
    <property type="evidence" value="ECO:0007669"/>
    <property type="project" value="InterPro"/>
</dbReference>
<organism evidence="2 3">
    <name type="scientific">Roseimaritima multifibrata</name>
    <dbReference type="NCBI Taxonomy" id="1930274"/>
    <lineage>
        <taxon>Bacteria</taxon>
        <taxon>Pseudomonadati</taxon>
        <taxon>Planctomycetota</taxon>
        <taxon>Planctomycetia</taxon>
        <taxon>Pirellulales</taxon>
        <taxon>Pirellulaceae</taxon>
        <taxon>Roseimaritima</taxon>
    </lineage>
</organism>
<dbReference type="EMBL" id="CP036262">
    <property type="protein sequence ID" value="QDS93260.1"/>
    <property type="molecule type" value="Genomic_DNA"/>
</dbReference>
<sequence length="200" mass="22176">MAMPFAHGTKHLGKAKQASATAPSGFRSRRTLLVTLLAAIACVGCAGYQVGPYAMFRSDIRTIYVPIVRNDTFRHDLGVRLTEALIVEIESRTPYKVVGNPTADSTLSARFVTQTKRVLTETSGDDPRALDAILSVQATWIDRQGTRLMENQLIPDESLIYTFTQGGRFVPEAGQPIETETQHAIDDLAQRIVSHMEMRW</sequence>
<reference evidence="2 3" key="1">
    <citation type="submission" date="2019-02" db="EMBL/GenBank/DDBJ databases">
        <title>Deep-cultivation of Planctomycetes and their phenomic and genomic characterization uncovers novel biology.</title>
        <authorList>
            <person name="Wiegand S."/>
            <person name="Jogler M."/>
            <person name="Boedeker C."/>
            <person name="Pinto D."/>
            <person name="Vollmers J."/>
            <person name="Rivas-Marin E."/>
            <person name="Kohn T."/>
            <person name="Peeters S.H."/>
            <person name="Heuer A."/>
            <person name="Rast P."/>
            <person name="Oberbeckmann S."/>
            <person name="Bunk B."/>
            <person name="Jeske O."/>
            <person name="Meyerdierks A."/>
            <person name="Storesund J.E."/>
            <person name="Kallscheuer N."/>
            <person name="Luecker S."/>
            <person name="Lage O.M."/>
            <person name="Pohl T."/>
            <person name="Merkel B.J."/>
            <person name="Hornburger P."/>
            <person name="Mueller R.-W."/>
            <person name="Bruemmer F."/>
            <person name="Labrenz M."/>
            <person name="Spormann A.M."/>
            <person name="Op den Camp H."/>
            <person name="Overmann J."/>
            <person name="Amann R."/>
            <person name="Jetten M.S.M."/>
            <person name="Mascher T."/>
            <person name="Medema M.H."/>
            <person name="Devos D.P."/>
            <person name="Kaster A.-K."/>
            <person name="Ovreas L."/>
            <person name="Rohde M."/>
            <person name="Galperin M.Y."/>
            <person name="Jogler C."/>
        </authorList>
    </citation>
    <scope>NUCLEOTIDE SEQUENCE [LARGE SCALE GENOMIC DNA]</scope>
    <source>
        <strain evidence="2 3">FF011L</strain>
    </source>
</reference>
<dbReference type="GO" id="GO:0043165">
    <property type="term" value="P:Gram-negative-bacterium-type cell outer membrane assembly"/>
    <property type="evidence" value="ECO:0007669"/>
    <property type="project" value="InterPro"/>
</dbReference>
<dbReference type="KEGG" id="rml:FF011L_20220"/>
<protein>
    <recommendedName>
        <fullName evidence="4">Lipopolysaccharide-assembly</fullName>
    </recommendedName>
</protein>
<evidence type="ECO:0000313" key="3">
    <source>
        <dbReference type="Proteomes" id="UP000320672"/>
    </source>
</evidence>
<dbReference type="AlphaFoldDB" id="A0A517MEE2"/>